<feature type="non-terminal residue" evidence="4">
    <location>
        <position position="687"/>
    </location>
</feature>
<gene>
    <name evidence="4" type="ORF">MNBD_ALPHA05-2321</name>
</gene>
<dbReference type="GO" id="GO:0004252">
    <property type="term" value="F:serine-type endopeptidase activity"/>
    <property type="evidence" value="ECO:0007669"/>
    <property type="project" value="TreeGrafter"/>
</dbReference>
<feature type="domain" description="Peptidase S9 prolyl oligopeptidase catalytic" evidence="3">
    <location>
        <begin position="499"/>
        <end position="684"/>
    </location>
</feature>
<dbReference type="GO" id="GO:0006508">
    <property type="term" value="P:proteolysis"/>
    <property type="evidence" value="ECO:0007669"/>
    <property type="project" value="InterPro"/>
</dbReference>
<dbReference type="AlphaFoldDB" id="A0A3B0RWB3"/>
<dbReference type="SUPFAM" id="SSF82171">
    <property type="entry name" value="DPP6 N-terminal domain-like"/>
    <property type="match status" value="1"/>
</dbReference>
<dbReference type="Gene3D" id="3.40.50.1820">
    <property type="entry name" value="alpha/beta hydrolase"/>
    <property type="match status" value="1"/>
</dbReference>
<sequence>KSSDIKLLAFICILVIGGGALSGLHLYGAYLLERANETFLAQLGEEISLPQQTDFQAIAINDGKIANLGNQWQARTPTGERVDYTAPPTAFDFARLPEISKVALSPNGQFFASVQRSDGKQYAVIREIDGDSEPVAFNFNKVSIDWISWARDDRVLIGYSLLVELRFLDIKIYFGGARVLAADRDAQNTVVLFKGEPSVVAGNFNLSAVTHMLPDDPAHILMPAFDSDERLGIWRVNVDTGDATLIEKGTSRTGGWFADRNGKPRIRIDANKRGTYLHLFSADSKTGQWRKISSGPWNTNRMPNVWPIATADTGNGIYVLAHAPDEDRVSIKLMDSDTGALTPTDIKHSQVDIRGGLVDARSGHFLGGSFIDDQYNIKFKDKHLQAHYNALRTFFNDNANVYIENISAEGGRFLVYVSGPDDPGDYYIYDYNKTEIFPLFATRPHLNREYLSSVETIRYQTRDGLELTAYLTHPNGLEDAPAPLVVMPHGGPEVRDFVSFNPQAQFLASRGYRVLQPNFRGSSGYGKAFVEAGYGEWGRKMQDDIDDATAYVLKRGLVDGDKICIAGASYGGYAALVGAIRTPSPYRCAISVAGVSDLLEFLKTQREEDGADSSSYEYWTGVIGHPRRDRKQLIATSPKYNAANISIPILLVHGDVDKTVLVNQSRMMRQALIDAGKRGRYIEFKGE</sequence>
<dbReference type="InterPro" id="IPR001375">
    <property type="entry name" value="Peptidase_S9_cat"/>
</dbReference>
<dbReference type="EMBL" id="UOEH01000200">
    <property type="protein sequence ID" value="VAV96577.1"/>
    <property type="molecule type" value="Genomic_DNA"/>
</dbReference>
<keyword evidence="2" id="KW-1133">Transmembrane helix</keyword>
<evidence type="ECO:0000259" key="3">
    <source>
        <dbReference type="Pfam" id="PF00326"/>
    </source>
</evidence>
<keyword evidence="2" id="KW-0472">Membrane</keyword>
<dbReference type="PANTHER" id="PTHR42776:SF27">
    <property type="entry name" value="DIPEPTIDYL PEPTIDASE FAMILY MEMBER 6"/>
    <property type="match status" value="1"/>
</dbReference>
<protein>
    <submittedName>
        <fullName evidence="4">Prolyl oligopeptidase family protein</fullName>
    </submittedName>
</protein>
<name>A0A3B0RWB3_9ZZZZ</name>
<feature type="non-terminal residue" evidence="4">
    <location>
        <position position="1"/>
    </location>
</feature>
<dbReference type="SUPFAM" id="SSF53474">
    <property type="entry name" value="alpha/beta-Hydrolases"/>
    <property type="match status" value="1"/>
</dbReference>
<feature type="transmembrane region" description="Helical" evidence="2">
    <location>
        <begin position="7"/>
        <end position="32"/>
    </location>
</feature>
<dbReference type="InterPro" id="IPR029058">
    <property type="entry name" value="AB_hydrolase_fold"/>
</dbReference>
<accession>A0A3B0RWB3</accession>
<organism evidence="4">
    <name type="scientific">hydrothermal vent metagenome</name>
    <dbReference type="NCBI Taxonomy" id="652676"/>
    <lineage>
        <taxon>unclassified sequences</taxon>
        <taxon>metagenomes</taxon>
        <taxon>ecological metagenomes</taxon>
    </lineage>
</organism>
<evidence type="ECO:0000313" key="4">
    <source>
        <dbReference type="EMBL" id="VAV96577.1"/>
    </source>
</evidence>
<keyword evidence="1" id="KW-0378">Hydrolase</keyword>
<keyword evidence="2" id="KW-0812">Transmembrane</keyword>
<reference evidence="4" key="1">
    <citation type="submission" date="2018-06" db="EMBL/GenBank/DDBJ databases">
        <authorList>
            <person name="Zhirakovskaya E."/>
        </authorList>
    </citation>
    <scope>NUCLEOTIDE SEQUENCE</scope>
</reference>
<dbReference type="Pfam" id="PF00326">
    <property type="entry name" value="Peptidase_S9"/>
    <property type="match status" value="1"/>
</dbReference>
<dbReference type="PANTHER" id="PTHR42776">
    <property type="entry name" value="SERINE PEPTIDASE S9 FAMILY MEMBER"/>
    <property type="match status" value="1"/>
</dbReference>
<evidence type="ECO:0000256" key="1">
    <source>
        <dbReference type="ARBA" id="ARBA00022801"/>
    </source>
</evidence>
<evidence type="ECO:0000256" key="2">
    <source>
        <dbReference type="SAM" id="Phobius"/>
    </source>
</evidence>
<proteinExistence type="predicted"/>